<dbReference type="GO" id="GO:0003677">
    <property type="term" value="F:DNA binding"/>
    <property type="evidence" value="ECO:0007669"/>
    <property type="project" value="InterPro"/>
</dbReference>
<evidence type="ECO:0000256" key="10">
    <source>
        <dbReference type="ARBA" id="ARBA00023163"/>
    </source>
</evidence>
<keyword evidence="7" id="KW-0479">Metal-binding</keyword>
<dbReference type="SUPFAM" id="SSF64484">
    <property type="entry name" value="beta and beta-prime subunits of DNA dependent RNA-polymerase"/>
    <property type="match status" value="1"/>
</dbReference>
<evidence type="ECO:0000256" key="9">
    <source>
        <dbReference type="ARBA" id="ARBA00022842"/>
    </source>
</evidence>
<dbReference type="FunFam" id="2.40.40.20:FF:000019">
    <property type="entry name" value="DNA-directed RNA polymerase II subunit RPB1"/>
    <property type="match status" value="1"/>
</dbReference>
<keyword evidence="4 15" id="KW-0240">DNA-directed RNA polymerase</keyword>
<proteinExistence type="inferred from homology"/>
<dbReference type="EC" id="2.7.7.6" evidence="3"/>
<feature type="region of interest" description="Disordered" evidence="13">
    <location>
        <begin position="979"/>
        <end position="1009"/>
    </location>
</feature>
<dbReference type="InterPro" id="IPR007081">
    <property type="entry name" value="RNA_pol_Rpb1_5"/>
</dbReference>
<keyword evidence="6" id="KW-0548">Nucleotidyltransferase</keyword>
<feature type="compositionally biased region" description="Basic and acidic residues" evidence="13">
    <location>
        <begin position="882"/>
        <end position="892"/>
    </location>
</feature>
<evidence type="ECO:0000256" key="8">
    <source>
        <dbReference type="ARBA" id="ARBA00022833"/>
    </source>
</evidence>
<dbReference type="Gene3D" id="1.10.132.30">
    <property type="match status" value="1"/>
</dbReference>
<evidence type="ECO:0000256" key="2">
    <source>
        <dbReference type="ARBA" id="ARBA00006460"/>
    </source>
</evidence>
<dbReference type="EMBL" id="QPKB01000002">
    <property type="protein sequence ID" value="RWR76000.1"/>
    <property type="molecule type" value="Genomic_DNA"/>
</dbReference>
<comment type="similarity">
    <text evidence="2">Belongs to the RNA polymerase beta' chain family.</text>
</comment>
<dbReference type="GO" id="GO:0046872">
    <property type="term" value="F:metal ion binding"/>
    <property type="evidence" value="ECO:0007669"/>
    <property type="project" value="UniProtKB-KW"/>
</dbReference>
<dbReference type="InterPro" id="IPR000722">
    <property type="entry name" value="RNA_pol_asu"/>
</dbReference>
<dbReference type="GO" id="GO:0003899">
    <property type="term" value="F:DNA-directed RNA polymerase activity"/>
    <property type="evidence" value="ECO:0007669"/>
    <property type="project" value="UniProtKB-EC"/>
</dbReference>
<dbReference type="PANTHER" id="PTHR19376">
    <property type="entry name" value="DNA-DIRECTED RNA POLYMERASE"/>
    <property type="match status" value="1"/>
</dbReference>
<dbReference type="PANTHER" id="PTHR19376:SF11">
    <property type="entry name" value="DNA-DIRECTED RNA POLYMERASE I SUBUNIT RPA1"/>
    <property type="match status" value="1"/>
</dbReference>
<dbReference type="Pfam" id="PF00623">
    <property type="entry name" value="RNA_pol_Rpb1_2"/>
    <property type="match status" value="1"/>
</dbReference>
<dbReference type="Gene3D" id="3.30.70.2850">
    <property type="match status" value="1"/>
</dbReference>
<dbReference type="GO" id="GO:0005736">
    <property type="term" value="C:RNA polymerase I complex"/>
    <property type="evidence" value="ECO:0007669"/>
    <property type="project" value="TreeGrafter"/>
</dbReference>
<dbReference type="FunFam" id="1.10.274.100:FF:000015">
    <property type="entry name" value="DNA-directed RNA polymerase subunit"/>
    <property type="match status" value="1"/>
</dbReference>
<evidence type="ECO:0000256" key="7">
    <source>
        <dbReference type="ARBA" id="ARBA00022723"/>
    </source>
</evidence>
<evidence type="ECO:0000256" key="11">
    <source>
        <dbReference type="ARBA" id="ARBA00023242"/>
    </source>
</evidence>
<dbReference type="InterPro" id="IPR007066">
    <property type="entry name" value="RNA_pol_Rpb1_3"/>
</dbReference>
<accession>A0A443NBT7</accession>
<comment type="subcellular location">
    <subcellularLocation>
        <location evidence="1">Nucleus</location>
    </subcellularLocation>
</comment>
<dbReference type="Pfam" id="PF05000">
    <property type="entry name" value="RNA_pol_Rpb1_4"/>
    <property type="match status" value="1"/>
</dbReference>
<dbReference type="Gene3D" id="3.30.1490.180">
    <property type="entry name" value="RNA polymerase ii"/>
    <property type="match status" value="1"/>
</dbReference>
<evidence type="ECO:0000256" key="12">
    <source>
        <dbReference type="ARBA" id="ARBA00048552"/>
    </source>
</evidence>
<keyword evidence="9" id="KW-0460">Magnesium</keyword>
<keyword evidence="16" id="KW-1185">Reference proteome</keyword>
<keyword evidence="10" id="KW-0804">Transcription</keyword>
<evidence type="ECO:0000256" key="6">
    <source>
        <dbReference type="ARBA" id="ARBA00022695"/>
    </source>
</evidence>
<comment type="caution">
    <text evidence="15">The sequence shown here is derived from an EMBL/GenBank/DDBJ whole genome shotgun (WGS) entry which is preliminary data.</text>
</comment>
<feature type="domain" description="RNA polymerase N-terminal" evidence="14">
    <location>
        <begin position="1"/>
        <end position="306"/>
    </location>
</feature>
<dbReference type="Pfam" id="PF04998">
    <property type="entry name" value="RNA_pol_Rpb1_5"/>
    <property type="match status" value="1"/>
</dbReference>
<dbReference type="Pfam" id="PF04983">
    <property type="entry name" value="RNA_pol_Rpb1_3"/>
    <property type="match status" value="1"/>
</dbReference>
<dbReference type="SMART" id="SM00663">
    <property type="entry name" value="RPOLA_N"/>
    <property type="match status" value="1"/>
</dbReference>
<dbReference type="OrthoDB" id="270392at2759"/>
<feature type="region of interest" description="Disordered" evidence="13">
    <location>
        <begin position="871"/>
        <end position="925"/>
    </location>
</feature>
<dbReference type="InterPro" id="IPR007083">
    <property type="entry name" value="RNA_pol_Rpb1_4"/>
</dbReference>
<feature type="compositionally biased region" description="Low complexity" evidence="13">
    <location>
        <begin position="985"/>
        <end position="995"/>
    </location>
</feature>
<dbReference type="InterPro" id="IPR006592">
    <property type="entry name" value="RNA_pol_N"/>
</dbReference>
<name>A0A443NBT7_9MAGN</name>
<dbReference type="Gene3D" id="1.10.274.100">
    <property type="entry name" value="RNA polymerase Rpb1, domain 3"/>
    <property type="match status" value="1"/>
</dbReference>
<dbReference type="Gene3D" id="6.20.50.80">
    <property type="match status" value="1"/>
</dbReference>
<keyword evidence="8" id="KW-0862">Zinc</keyword>
<keyword evidence="5" id="KW-0808">Transferase</keyword>
<evidence type="ECO:0000256" key="3">
    <source>
        <dbReference type="ARBA" id="ARBA00012418"/>
    </source>
</evidence>
<dbReference type="CDD" id="cd01435">
    <property type="entry name" value="RNAP_I_RPA1_N"/>
    <property type="match status" value="1"/>
</dbReference>
<evidence type="ECO:0000259" key="14">
    <source>
        <dbReference type="SMART" id="SM00663"/>
    </source>
</evidence>
<dbReference type="InterPro" id="IPR038120">
    <property type="entry name" value="Rpb1_funnel_sf"/>
</dbReference>
<feature type="compositionally biased region" description="Acidic residues" evidence="13">
    <location>
        <begin position="893"/>
        <end position="909"/>
    </location>
</feature>
<evidence type="ECO:0000256" key="5">
    <source>
        <dbReference type="ARBA" id="ARBA00022679"/>
    </source>
</evidence>
<reference evidence="15 16" key="1">
    <citation type="journal article" date="2019" name="Nat. Plants">
        <title>Stout camphor tree genome fills gaps in understanding of flowering plant genome evolution.</title>
        <authorList>
            <person name="Chaw S.M."/>
            <person name="Liu Y.C."/>
            <person name="Wu Y.W."/>
            <person name="Wang H.Y."/>
            <person name="Lin C.I."/>
            <person name="Wu C.S."/>
            <person name="Ke H.M."/>
            <person name="Chang L.Y."/>
            <person name="Hsu C.Y."/>
            <person name="Yang H.T."/>
            <person name="Sudianto E."/>
            <person name="Hsu M.H."/>
            <person name="Wu K.P."/>
            <person name="Wang L.N."/>
            <person name="Leebens-Mack J.H."/>
            <person name="Tsai I.J."/>
        </authorList>
    </citation>
    <scope>NUCLEOTIDE SEQUENCE [LARGE SCALE GENOMIC DNA]</scope>
    <source>
        <strain evidence="16">cv. Chaw 1501</strain>
        <tissue evidence="15">Young leaves</tissue>
    </source>
</reference>
<dbReference type="GO" id="GO:0006351">
    <property type="term" value="P:DNA-templated transcription"/>
    <property type="evidence" value="ECO:0007669"/>
    <property type="project" value="InterPro"/>
</dbReference>
<dbReference type="InterPro" id="IPR042102">
    <property type="entry name" value="RNA_pol_Rpb1_3_sf"/>
</dbReference>
<evidence type="ECO:0000256" key="13">
    <source>
        <dbReference type="SAM" id="MobiDB-lite"/>
    </source>
</evidence>
<organism evidence="15 16">
    <name type="scientific">Cinnamomum micranthum f. kanehirae</name>
    <dbReference type="NCBI Taxonomy" id="337451"/>
    <lineage>
        <taxon>Eukaryota</taxon>
        <taxon>Viridiplantae</taxon>
        <taxon>Streptophyta</taxon>
        <taxon>Embryophyta</taxon>
        <taxon>Tracheophyta</taxon>
        <taxon>Spermatophyta</taxon>
        <taxon>Magnoliopsida</taxon>
        <taxon>Magnoliidae</taxon>
        <taxon>Laurales</taxon>
        <taxon>Lauraceae</taxon>
        <taxon>Cinnamomum</taxon>
    </lineage>
</organism>
<dbReference type="STRING" id="337451.A0A443NBT7"/>
<keyword evidence="11" id="KW-0539">Nucleus</keyword>
<gene>
    <name evidence="15" type="ORF">CKAN_00440900</name>
</gene>
<protein>
    <recommendedName>
        <fullName evidence="3">DNA-directed RNA polymerase</fullName>
        <ecNumber evidence="3">2.7.7.6</ecNumber>
    </recommendedName>
</protein>
<dbReference type="InterPro" id="IPR045867">
    <property type="entry name" value="DNA-dir_RpoC_beta_prime"/>
</dbReference>
<dbReference type="InterPro" id="IPR015699">
    <property type="entry name" value="DNA-dir_RNA_pol1_lsu_N"/>
</dbReference>
<dbReference type="AlphaFoldDB" id="A0A443NBT7"/>
<sequence>MQVRPPCKNGDMVMSHPQSVLLSKVVQSNISLRNAYVNNSERSKLVPRWMDLQLAVNVLFDSRKAIRKADKETDGICQLLEKKEGIFRQKMMGKRVNFACRSVISPDPYLAVNEIGIPPYFALRLTYPEKVTPWNVNKLRHAIINGTEVHPGATHYVDKSAVMKLPTSVNSRIAISRKLPSSRGVVTHHGKSLESEYEGKVVYRHLQDGDVVLVNRQPTLHKPSMMAHVVRVLAGEKTLRMHYVNCSTYNADFDGDEMNVHFPQDEISRAEAFNIANANKQYVVPTSGDPIRGLIQDHIISAVLLTKKDTFLTREEYHHLLYASHVSVTALRSSIGNFSKKICTISSDDEITPLLPAIWKPKPMWTGKQVITTILNHITRGRPPFTVKKDGRIPQDYFGKNSRENKLLIQKNEFIHGVIDKAQFGKYGLVHTVQELYGSDTAGILLSVFSRLFTVFLQMHGFTCGVDDLLIVKQYDMERKRMLESSDKIGEHVHAKFIGSKNDHVEPGKLQRETERIIRTKGESAAMSLDRMMSSALNRLTSEVNNKLFPRGLSKTFPRNCLSLMTTTGAKGGLVNFTQISSLLGQQELEGKRVPRMVSGKTLPCFHPWDSAARAGGFIADRFLSGLLPQEYYFHCMAGRDGLVDTAIKTSRSGYLQRCLVKNLECLKVCYDHTVRDADGSIVQFCYGEDGVDVHKTSFITQFKMLATNQKIVLEKLSGHVEDAHLAKSDSYINDLPDALEAKAKDFIGSLTKKKRDILHLRKQKKFMKLMKLKYLSSLAQPGEAVGVLAAQSVGEPSTQMTDDAERLAAKLKKVCVADIIESMEVSVVPYLVQDQQVSTIYKLKMKLYPPELYPPYSDITLEDYNIEHVSRKDTDDDDEDSSKSKRAGKEDGDGDDNGDDDDLAEDLGVDAQKRKRQAADEMDYEDGLENEMLVTENEHGGKEHSLGFESEIDQAEPDDDYTLAGENEIVDNQSQIFDAEDETSGSSSKLASKSKSSEENLAKRKRPKAHLIKKKTDRAILVDARGLNFEVHFRFKQEPHILLTQIAQKAAKNVYVKSSGKINRCSVIDYEGNIPALQTAGVNFEAFWNMEDDLDVRKVVSNDIHAMLNTYGVEAARATILNEVKAVFGSYGISVNIRHLTLIADYMTSAGGYRAMNRIGMANTSTSPIGKMSFETATRFIVEAALHGEVERLESPSARVALGLPIKMGTGAFDVLHNLQV</sequence>
<evidence type="ECO:0000313" key="15">
    <source>
        <dbReference type="EMBL" id="RWR76000.1"/>
    </source>
</evidence>
<comment type="catalytic activity">
    <reaction evidence="12">
        <text>RNA(n) + a ribonucleoside 5'-triphosphate = RNA(n+1) + diphosphate</text>
        <dbReference type="Rhea" id="RHEA:21248"/>
        <dbReference type="Rhea" id="RHEA-COMP:14527"/>
        <dbReference type="Rhea" id="RHEA-COMP:17342"/>
        <dbReference type="ChEBI" id="CHEBI:33019"/>
        <dbReference type="ChEBI" id="CHEBI:61557"/>
        <dbReference type="ChEBI" id="CHEBI:140395"/>
        <dbReference type="EC" id="2.7.7.6"/>
    </reaction>
</comment>
<dbReference type="Gene3D" id="1.10.150.390">
    <property type="match status" value="1"/>
</dbReference>
<evidence type="ECO:0000256" key="1">
    <source>
        <dbReference type="ARBA" id="ARBA00004123"/>
    </source>
</evidence>
<evidence type="ECO:0000313" key="16">
    <source>
        <dbReference type="Proteomes" id="UP000283530"/>
    </source>
</evidence>
<evidence type="ECO:0000256" key="4">
    <source>
        <dbReference type="ARBA" id="ARBA00022478"/>
    </source>
</evidence>
<dbReference type="Proteomes" id="UP000283530">
    <property type="component" value="Unassembled WGS sequence"/>
</dbReference>
<dbReference type="Gene3D" id="2.40.40.20">
    <property type="match status" value="1"/>
</dbReference>